<dbReference type="PANTHER" id="PTHR45717:SF20">
    <property type="entry name" value="OS07G0598500 PROTEIN"/>
    <property type="match status" value="1"/>
</dbReference>
<dbReference type="PANTHER" id="PTHR45717">
    <property type="entry name" value="OS12G0527900 PROTEIN"/>
    <property type="match status" value="1"/>
</dbReference>
<evidence type="ECO:0000256" key="1">
    <source>
        <dbReference type="ARBA" id="ARBA00007626"/>
    </source>
</evidence>
<proteinExistence type="inferred from homology"/>
<dbReference type="Gene3D" id="1.25.40.10">
    <property type="entry name" value="Tetratricopeptide repeat domain"/>
    <property type="match status" value="1"/>
</dbReference>
<evidence type="ECO:0000313" key="2">
    <source>
        <dbReference type="EMBL" id="KAJ6402074.1"/>
    </source>
</evidence>
<accession>A0AAD6NQV4</accession>
<evidence type="ECO:0000313" key="3">
    <source>
        <dbReference type="Proteomes" id="UP001162972"/>
    </source>
</evidence>
<comment type="caution">
    <text evidence="2">The sequence shown here is derived from an EMBL/GenBank/DDBJ whole genome shotgun (WGS) entry which is preliminary data.</text>
</comment>
<dbReference type="InterPro" id="IPR011990">
    <property type="entry name" value="TPR-like_helical_dom_sf"/>
</dbReference>
<reference evidence="2 3" key="1">
    <citation type="journal article" date="2023" name="Int. J. Mol. Sci.">
        <title>De Novo Assembly and Annotation of 11 Diverse Shrub Willow (Salix) Genomes Reveals Novel Gene Organization in Sex-Linked Regions.</title>
        <authorList>
            <person name="Hyden B."/>
            <person name="Feng K."/>
            <person name="Yates T.B."/>
            <person name="Jawdy S."/>
            <person name="Cereghino C."/>
            <person name="Smart L.B."/>
            <person name="Muchero W."/>
        </authorList>
    </citation>
    <scope>NUCLEOTIDE SEQUENCE [LARGE SCALE GENOMIC DNA]</scope>
    <source>
        <tissue evidence="2">Shoot tip</tissue>
    </source>
</reference>
<dbReference type="AlphaFoldDB" id="A0AAD6NQV4"/>
<evidence type="ECO:0008006" key="4">
    <source>
        <dbReference type="Google" id="ProtNLM"/>
    </source>
</evidence>
<comment type="similarity">
    <text evidence="1">Belongs to the PPR family. P subfamily.</text>
</comment>
<organism evidence="2 3">
    <name type="scientific">Salix udensis</name>
    <dbReference type="NCBI Taxonomy" id="889485"/>
    <lineage>
        <taxon>Eukaryota</taxon>
        <taxon>Viridiplantae</taxon>
        <taxon>Streptophyta</taxon>
        <taxon>Embryophyta</taxon>
        <taxon>Tracheophyta</taxon>
        <taxon>Spermatophyta</taxon>
        <taxon>Magnoliopsida</taxon>
        <taxon>eudicotyledons</taxon>
        <taxon>Gunneridae</taxon>
        <taxon>Pentapetalae</taxon>
        <taxon>rosids</taxon>
        <taxon>fabids</taxon>
        <taxon>Malpighiales</taxon>
        <taxon>Salicaceae</taxon>
        <taxon>Saliceae</taxon>
        <taxon>Salix</taxon>
    </lineage>
</organism>
<gene>
    <name evidence="2" type="ORF">OIU84_014197</name>
</gene>
<sequence length="300" mass="31402">MTLPNSWGVVATGFFDKSEVAKAFSCMKAALCLYAENKGWKPNQRVINGILSWLGDEGSAEDAEAFVSSLNTVIPMNREMYHAVLKANIRAGKEVHRLLDGMKTYKIKEDEETKKILSMIHNGHTSSLPGVGGSCAGSGHCCSSYSEGVGGGTSPDLGTGGVNGLVVEMMVLEKDWVLTMVAELGTAVVEMAASVIEVVQVLMQDSVPVMVLEVVALVAELVVHLVMAMVAMKGVGDEPAIVGGSGSSSVGGGEPINGTGGGSGSNENNIPALGIFSTGSILHTSELPKQWCLWRNCCIL</sequence>
<protein>
    <recommendedName>
        <fullName evidence="4">Pentatricopeptide repeat-containing protein</fullName>
    </recommendedName>
</protein>
<dbReference type="EMBL" id="JAPFFJ010000018">
    <property type="protein sequence ID" value="KAJ6402074.1"/>
    <property type="molecule type" value="Genomic_DNA"/>
</dbReference>
<keyword evidence="3" id="KW-1185">Reference proteome</keyword>
<dbReference type="GO" id="GO:0005739">
    <property type="term" value="C:mitochondrion"/>
    <property type="evidence" value="ECO:0007669"/>
    <property type="project" value="TreeGrafter"/>
</dbReference>
<name>A0AAD6NQV4_9ROSI</name>
<dbReference type="Proteomes" id="UP001162972">
    <property type="component" value="Chromosome 4"/>
</dbReference>